<keyword evidence="1" id="KW-1133">Transmembrane helix</keyword>
<organism evidence="2 3">
    <name type="scientific">Emergomyces africanus</name>
    <dbReference type="NCBI Taxonomy" id="1955775"/>
    <lineage>
        <taxon>Eukaryota</taxon>
        <taxon>Fungi</taxon>
        <taxon>Dikarya</taxon>
        <taxon>Ascomycota</taxon>
        <taxon>Pezizomycotina</taxon>
        <taxon>Eurotiomycetes</taxon>
        <taxon>Eurotiomycetidae</taxon>
        <taxon>Onygenales</taxon>
        <taxon>Ajellomycetaceae</taxon>
        <taxon>Emergomyces</taxon>
    </lineage>
</organism>
<proteinExistence type="predicted"/>
<dbReference type="AlphaFoldDB" id="A0A1B7NLI9"/>
<dbReference type="EMBL" id="LGUA01002155">
    <property type="protein sequence ID" value="OAX77701.1"/>
    <property type="molecule type" value="Genomic_DNA"/>
</dbReference>
<sequence length="284" mass="33067">MNQQQQQQQQEEEDSHNMEAAATFNSHHSQLLEWQDTLEFLCFTLYYIIKEDRRWPCYQAAELCDCIKELIKACSDKGGKLYPLIQGEDGCRLKQKLRQIRKIRHAVAHRVPQTENDMCRKQEATNWTIAELEKLIGAAAARYDIRSMEMYPPATCGAMTNSFQERNSQTVTVQLNGPPVLSARREALERFTAEAAVSRAPDRRRSQLELYEIAYEKRLGKRKQHFQDMLATRDRQLERIKQAKKYEELALRQLNDVPSQGYNRLPLVLITANLAFAASLMFYF</sequence>
<dbReference type="OrthoDB" id="10464012at2759"/>
<dbReference type="Proteomes" id="UP000091918">
    <property type="component" value="Unassembled WGS sequence"/>
</dbReference>
<name>A0A1B7NLI9_9EURO</name>
<protein>
    <submittedName>
        <fullName evidence="2">Uncharacterized protein</fullName>
    </submittedName>
</protein>
<keyword evidence="1" id="KW-0812">Transmembrane</keyword>
<feature type="transmembrane region" description="Helical" evidence="1">
    <location>
        <begin position="265"/>
        <end position="283"/>
    </location>
</feature>
<keyword evidence="3" id="KW-1185">Reference proteome</keyword>
<comment type="caution">
    <text evidence="2">The sequence shown here is derived from an EMBL/GenBank/DDBJ whole genome shotgun (WGS) entry which is preliminary data.</text>
</comment>
<evidence type="ECO:0000313" key="3">
    <source>
        <dbReference type="Proteomes" id="UP000091918"/>
    </source>
</evidence>
<gene>
    <name evidence="2" type="ORF">ACJ72_07996</name>
</gene>
<evidence type="ECO:0000313" key="2">
    <source>
        <dbReference type="EMBL" id="OAX77701.1"/>
    </source>
</evidence>
<evidence type="ECO:0000256" key="1">
    <source>
        <dbReference type="SAM" id="Phobius"/>
    </source>
</evidence>
<accession>A0A1B7NLI9</accession>
<keyword evidence="1" id="KW-0472">Membrane</keyword>
<reference evidence="2 3" key="1">
    <citation type="submission" date="2015-07" db="EMBL/GenBank/DDBJ databases">
        <title>Emmonsia species relationships and genome sequence.</title>
        <authorList>
            <person name="Cuomo C.A."/>
            <person name="Schwartz I.S."/>
            <person name="Kenyon C."/>
            <person name="de Hoog G.S."/>
            <person name="Govender N.P."/>
            <person name="Botha A."/>
            <person name="Moreno L."/>
            <person name="de Vries M."/>
            <person name="Munoz J.F."/>
            <person name="Stielow J.B."/>
        </authorList>
    </citation>
    <scope>NUCLEOTIDE SEQUENCE [LARGE SCALE GENOMIC DNA]</scope>
    <source>
        <strain evidence="2 3">CBS 136260</strain>
    </source>
</reference>
<dbReference type="STRING" id="1658172.A0A1B7NLI9"/>